<comment type="similarity">
    <text evidence="2 10">In the N-terminal section; belongs to the FGAMS family.</text>
</comment>
<keyword evidence="6 10" id="KW-0658">Purine biosynthesis</keyword>
<evidence type="ECO:0000259" key="14">
    <source>
        <dbReference type="Pfam" id="PF22689"/>
    </source>
</evidence>
<keyword evidence="16" id="KW-1185">Reference proteome</keyword>
<comment type="subunit">
    <text evidence="10">Monomer.</text>
</comment>
<dbReference type="PANTHER" id="PTHR10099:SF1">
    <property type="entry name" value="PHOSPHORIBOSYLFORMYLGLYCINAMIDINE SYNTHASE"/>
    <property type="match status" value="1"/>
</dbReference>
<dbReference type="GO" id="GO:0004642">
    <property type="term" value="F:phosphoribosylformylglycinamidine synthase activity"/>
    <property type="evidence" value="ECO:0007669"/>
    <property type="project" value="UniProtKB-UniRule"/>
</dbReference>
<evidence type="ECO:0000256" key="8">
    <source>
        <dbReference type="ARBA" id="ARBA00022842"/>
    </source>
</evidence>
<keyword evidence="9 10" id="KW-0315">Glutamine amidotransferase</keyword>
<organism evidence="15 16">
    <name type="scientific">Flagellimonas maritima</name>
    <dbReference type="NCBI Taxonomy" id="1383885"/>
    <lineage>
        <taxon>Bacteria</taxon>
        <taxon>Pseudomonadati</taxon>
        <taxon>Bacteroidota</taxon>
        <taxon>Flavobacteriia</taxon>
        <taxon>Flavobacteriales</taxon>
        <taxon>Flavobacteriaceae</taxon>
        <taxon>Flagellimonas</taxon>
    </lineage>
</organism>
<evidence type="ECO:0000259" key="13">
    <source>
        <dbReference type="Pfam" id="PF18076"/>
    </source>
</evidence>
<evidence type="ECO:0000259" key="11">
    <source>
        <dbReference type="Pfam" id="PF02769"/>
    </source>
</evidence>
<gene>
    <name evidence="10 15" type="primary">purL</name>
    <name evidence="15" type="ORF">HME9304_00098</name>
</gene>
<name>A0A2Z4LMR4_9FLAO</name>
<dbReference type="Pfam" id="PF18076">
    <property type="entry name" value="FGAR-AT_N"/>
    <property type="match status" value="1"/>
</dbReference>
<feature type="binding site" evidence="10">
    <location>
        <position position="664"/>
    </location>
    <ligand>
        <name>Mg(2+)</name>
        <dbReference type="ChEBI" id="CHEBI:18420"/>
    </ligand>
</feature>
<dbReference type="Pfam" id="PF18072">
    <property type="entry name" value="FGAR-AT_linker"/>
    <property type="match status" value="1"/>
</dbReference>
<dbReference type="Gene3D" id="3.30.1330.10">
    <property type="entry name" value="PurM-like, N-terminal domain"/>
    <property type="match status" value="2"/>
</dbReference>
<dbReference type="FunFam" id="3.40.50.880:FF:000055">
    <property type="entry name" value="Phosphoribosylformylglycinamidine synthase"/>
    <property type="match status" value="1"/>
</dbReference>
<dbReference type="GO" id="GO:0005524">
    <property type="term" value="F:ATP binding"/>
    <property type="evidence" value="ECO:0007669"/>
    <property type="project" value="UniProtKB-UniRule"/>
</dbReference>
<dbReference type="GO" id="GO:0005737">
    <property type="term" value="C:cytoplasm"/>
    <property type="evidence" value="ECO:0007669"/>
    <property type="project" value="UniProtKB-SubCell"/>
</dbReference>
<evidence type="ECO:0000256" key="3">
    <source>
        <dbReference type="ARBA" id="ARBA00022598"/>
    </source>
</evidence>
<dbReference type="Proteomes" id="UP000248536">
    <property type="component" value="Chromosome"/>
</dbReference>
<feature type="domain" description="Phosphoribosylformylglycinamidine synthase N-terminal" evidence="13">
    <location>
        <begin position="12"/>
        <end position="83"/>
    </location>
</feature>
<dbReference type="CDD" id="cd02204">
    <property type="entry name" value="PurL_repeat2"/>
    <property type="match status" value="1"/>
</dbReference>
<protein>
    <recommendedName>
        <fullName evidence="10">Phosphoribosylformylglycinamidine synthase</fullName>
        <shortName evidence="10">FGAM synthase</shortName>
        <shortName evidence="10">FGAMS</shortName>
        <ecNumber evidence="10">6.3.5.3</ecNumber>
    </recommendedName>
    <alternativeName>
        <fullName evidence="10">Formylglycinamide ribonucleotide amidotransferase</fullName>
        <shortName evidence="10">FGAR amidotransferase</shortName>
        <shortName evidence="10">FGAR-AT</shortName>
    </alternativeName>
</protein>
<keyword evidence="8 10" id="KW-0460">Magnesium</keyword>
<dbReference type="Gene3D" id="3.90.650.10">
    <property type="entry name" value="PurM-like C-terminal domain"/>
    <property type="match status" value="2"/>
</dbReference>
<dbReference type="InterPro" id="IPR041609">
    <property type="entry name" value="PurL_linker"/>
</dbReference>
<dbReference type="InterPro" id="IPR055181">
    <property type="entry name" value="FGAR-AT_PurM_N-like"/>
</dbReference>
<dbReference type="SUPFAM" id="SSF109736">
    <property type="entry name" value="FGAM synthase PurL, linker domain"/>
    <property type="match status" value="1"/>
</dbReference>
<dbReference type="SMART" id="SM01211">
    <property type="entry name" value="GATase_5"/>
    <property type="match status" value="1"/>
</dbReference>
<evidence type="ECO:0000256" key="1">
    <source>
        <dbReference type="ARBA" id="ARBA00004920"/>
    </source>
</evidence>
<feature type="active site" evidence="10">
    <location>
        <position position="1194"/>
    </location>
</feature>
<feature type="domain" description="PurM-like C-terminal" evidence="11">
    <location>
        <begin position="780"/>
        <end position="904"/>
    </location>
</feature>
<keyword evidence="5 10" id="KW-0547">Nucleotide-binding</keyword>
<feature type="binding site" evidence="10">
    <location>
        <position position="668"/>
    </location>
    <ligand>
        <name>Mg(2+)</name>
        <dbReference type="ChEBI" id="CHEBI:18420"/>
    </ligand>
</feature>
<dbReference type="PANTHER" id="PTHR10099">
    <property type="entry name" value="PHOSPHORIBOSYLFORMYLGLYCINAMIDINE SYNTHASE"/>
    <property type="match status" value="1"/>
</dbReference>
<dbReference type="KEGG" id="spon:HME9304_00098"/>
<dbReference type="SUPFAM" id="SSF52317">
    <property type="entry name" value="Class I glutamine amidotransferase-like"/>
    <property type="match status" value="1"/>
</dbReference>
<comment type="caution">
    <text evidence="10">Lacks conserved residue(s) required for the propagation of feature annotation.</text>
</comment>
<dbReference type="NCBIfam" id="NF003672">
    <property type="entry name" value="PRK05297.1"/>
    <property type="match status" value="1"/>
</dbReference>
<dbReference type="InterPro" id="IPR036676">
    <property type="entry name" value="PurM-like_C_sf"/>
</dbReference>
<evidence type="ECO:0000256" key="2">
    <source>
        <dbReference type="ARBA" id="ARBA00008608"/>
    </source>
</evidence>
<dbReference type="GO" id="GO:0046872">
    <property type="term" value="F:metal ion binding"/>
    <property type="evidence" value="ECO:0007669"/>
    <property type="project" value="UniProtKB-KW"/>
</dbReference>
<evidence type="ECO:0000259" key="12">
    <source>
        <dbReference type="Pfam" id="PF18072"/>
    </source>
</evidence>
<dbReference type="UniPathway" id="UPA00074">
    <property type="reaction ID" value="UER00128"/>
</dbReference>
<evidence type="ECO:0000256" key="9">
    <source>
        <dbReference type="ARBA" id="ARBA00022962"/>
    </source>
</evidence>
<feature type="binding site" evidence="10">
    <location>
        <position position="826"/>
    </location>
    <ligand>
        <name>Mg(2+)</name>
        <dbReference type="ChEBI" id="CHEBI:18420"/>
    </ligand>
</feature>
<dbReference type="SUPFAM" id="SSF56042">
    <property type="entry name" value="PurM C-terminal domain-like"/>
    <property type="match status" value="2"/>
</dbReference>
<feature type="active site" evidence="10">
    <location>
        <position position="1192"/>
    </location>
</feature>
<dbReference type="OrthoDB" id="9804441at2"/>
<dbReference type="InterPro" id="IPR040707">
    <property type="entry name" value="FGAR-AT_N"/>
</dbReference>
<comment type="catalytic activity">
    <reaction evidence="10">
        <text>N(2)-formyl-N(1)-(5-phospho-beta-D-ribosyl)glycinamide + L-glutamine + ATP + H2O = 2-formamido-N(1)-(5-O-phospho-beta-D-ribosyl)acetamidine + L-glutamate + ADP + phosphate + H(+)</text>
        <dbReference type="Rhea" id="RHEA:17129"/>
        <dbReference type="ChEBI" id="CHEBI:15377"/>
        <dbReference type="ChEBI" id="CHEBI:15378"/>
        <dbReference type="ChEBI" id="CHEBI:29985"/>
        <dbReference type="ChEBI" id="CHEBI:30616"/>
        <dbReference type="ChEBI" id="CHEBI:43474"/>
        <dbReference type="ChEBI" id="CHEBI:58359"/>
        <dbReference type="ChEBI" id="CHEBI:147286"/>
        <dbReference type="ChEBI" id="CHEBI:147287"/>
        <dbReference type="ChEBI" id="CHEBI:456216"/>
        <dbReference type="EC" id="6.3.5.3"/>
    </reaction>
</comment>
<feature type="domain" description="FGAR-AT PurM N-terminal-like" evidence="14">
    <location>
        <begin position="595"/>
        <end position="747"/>
    </location>
</feature>
<sequence length="1234" mass="136192">MIHFFGDVATKVFAVQTTQEIAIKDIEKLTWLFGNQPKINMASLDAFFVGPRAAMITPWSTNATEITQNMGIEDILRIEEFHTVEEKYSDYDSMLFQKYNGLSQDIFTINITPEAILEIDDIAGYNTKEGLALNEDEVVYLENLSQKLGRKLTDSEVFGFSQVNSEHCRHKIFNGTFIIDGKEMPLSLFKLIRKTSEKNPNDIVSAYKDNVAFIKGPKVIQFAPKSADIPDFYEEVDFESVLSIKAETHNFPTTVEPFNGAATGSGGEIRDRLAGGKGSLPLAGTAVYMTSYSRLAGDRPWENGMQEREWLYQTPMDILIKASNGASDFGNKFGQPLIAGSVLTFEHQEEARRLGFDKVIMLAGGIGYGKSEQALKDTPKKGDKIVILGGDNYRIGMGGAAVSSADTGEFSSAIELNAVQRSNPEMQKRASNAIRGMVERHENPIISIHDHGAGGHLNCLSELVEETGGKINTDKLPIGDPTLSAKEIIGNESQERMGLVIGEEDLNLLDRIAKRERSPMYNVGTVTGNHRFTFESEKTGKKPMNLELSDMFGSSPQTIMDDKTVQRDYNPLVYSLEHFHDYLEQVLQLEAVACKDWLTNKVDRCVGGRVAKQQCTGPLQLPLNNCGVMALDFKGKEGIATSIGHSPISGLINPIAGSRNSIAEALTNLVWAPLKDGLTSVSLSANWMWPCKNEGEDARLYEAVKAVSEFSIELGINVPTGKDSLSMKQKYKDGDVISPGTVIISAAGNCNDITKVVEPVLQKNGGAIYYVNISRDGFKLGGSSFSQILNEIGDETPSTLDSNYVKIVFNTLQDLIKKNQILAGHDIASGGLITSLLEMCFADNQLGANLDLSTLGEDDTIKLLFSENVGLIFQSKDDTIENTLKNAGVEFKKIGAVVESDMLSIKNKGIEIGLNIPSLRDTWFKTSYLLDNKQTQNGLAKNRFDNYKNQPLRYIFPKDFKGSVTFESTQGTNPVTSATLGHRPKAAILREKGSNSEREMANAMYLAGFDVKDVHMTDLISGRETLKDIQFIGAVGGFSNSDVLGSAKGWAGAFKYNEKANKALKNFFARPDTLSVGICNGCQLFLELDMINPEYGKLAKMTYNDSSKHESNFTSVKIQKNHSVMLSSLAGTTLGVWISHGEGKFNLPLPEDNYDIVAKYGYENYPANPNGSNYNTAMLCDKTGRHLVTMPHIERSIFPWNWAHYPKDRNDKVSPWLEAFINARKWVENVNNER</sequence>
<comment type="pathway">
    <text evidence="1 10">Purine metabolism; IMP biosynthesis via de novo pathway; 5-amino-1-(5-phospho-D-ribosyl)imidazole from N(2)-formyl-N(1)-(5-phospho-D-ribosyl)glycinamide: step 1/2.</text>
</comment>
<evidence type="ECO:0000313" key="16">
    <source>
        <dbReference type="Proteomes" id="UP000248536"/>
    </source>
</evidence>
<evidence type="ECO:0000256" key="10">
    <source>
        <dbReference type="HAMAP-Rule" id="MF_00419"/>
    </source>
</evidence>
<dbReference type="InterPro" id="IPR036921">
    <property type="entry name" value="PurM-like_N_sf"/>
</dbReference>
<dbReference type="RefSeq" id="WP_112376721.1">
    <property type="nucleotide sequence ID" value="NZ_CP030104.1"/>
</dbReference>
<dbReference type="InterPro" id="IPR010918">
    <property type="entry name" value="PurM-like_C_dom"/>
</dbReference>
<evidence type="ECO:0000256" key="6">
    <source>
        <dbReference type="ARBA" id="ARBA00022755"/>
    </source>
</evidence>
<dbReference type="PROSITE" id="PS51273">
    <property type="entry name" value="GATASE_TYPE_1"/>
    <property type="match status" value="1"/>
</dbReference>
<dbReference type="HAMAP" id="MF_00419">
    <property type="entry name" value="PurL_1"/>
    <property type="match status" value="1"/>
</dbReference>
<dbReference type="AlphaFoldDB" id="A0A2Z4LMR4"/>
<dbReference type="Pfam" id="PF22689">
    <property type="entry name" value="FGAR-AT_PurM_N-like"/>
    <property type="match status" value="1"/>
</dbReference>
<reference evidence="15 16" key="1">
    <citation type="submission" date="2018-06" db="EMBL/GenBank/DDBJ databases">
        <title>Spongiibacterium sp. HME9304 Genome sequencing and assembly.</title>
        <authorList>
            <person name="Kang H."/>
            <person name="Kim H."/>
            <person name="Joh K."/>
        </authorList>
    </citation>
    <scope>NUCLEOTIDE SEQUENCE [LARGE SCALE GENOMIC DNA]</scope>
    <source>
        <strain evidence="15 16">HME9304</strain>
    </source>
</reference>
<feature type="domain" description="PurM-like C-terminal" evidence="11">
    <location>
        <begin position="380"/>
        <end position="534"/>
    </location>
</feature>
<dbReference type="Pfam" id="PF13507">
    <property type="entry name" value="GATase_5"/>
    <property type="match status" value="1"/>
</dbReference>
<proteinExistence type="inferred from homology"/>
<comment type="subcellular location">
    <subcellularLocation>
        <location evidence="10">Cytoplasm</location>
    </subcellularLocation>
</comment>
<keyword evidence="7 10" id="KW-0067">ATP-binding</keyword>
<feature type="domain" description="Phosphoribosylformylglycinamidine synthase linker" evidence="12">
    <location>
        <begin position="123"/>
        <end position="171"/>
    </location>
</feature>
<keyword evidence="4 10" id="KW-0479">Metal-binding</keyword>
<dbReference type="SUPFAM" id="SSF82697">
    <property type="entry name" value="PurS-like"/>
    <property type="match status" value="1"/>
</dbReference>
<dbReference type="EMBL" id="CP030104">
    <property type="protein sequence ID" value="AWX43111.1"/>
    <property type="molecule type" value="Genomic_DNA"/>
</dbReference>
<keyword evidence="10" id="KW-0963">Cytoplasm</keyword>
<dbReference type="Pfam" id="PF02769">
    <property type="entry name" value="AIRS_C"/>
    <property type="match status" value="2"/>
</dbReference>
<feature type="binding site" evidence="10">
    <location>
        <begin position="260"/>
        <end position="271"/>
    </location>
    <ligand>
        <name>ATP</name>
        <dbReference type="ChEBI" id="CHEBI:30616"/>
    </ligand>
</feature>
<dbReference type="GO" id="GO:0006189">
    <property type="term" value="P:'de novo' IMP biosynthetic process"/>
    <property type="evidence" value="ECO:0007669"/>
    <property type="project" value="UniProtKB-UniRule"/>
</dbReference>
<keyword evidence="3 10" id="KW-0436">Ligase</keyword>
<evidence type="ECO:0000256" key="4">
    <source>
        <dbReference type="ARBA" id="ARBA00022723"/>
    </source>
</evidence>
<evidence type="ECO:0000256" key="5">
    <source>
        <dbReference type="ARBA" id="ARBA00022741"/>
    </source>
</evidence>
<dbReference type="SUPFAM" id="SSF55326">
    <property type="entry name" value="PurM N-terminal domain-like"/>
    <property type="match status" value="2"/>
</dbReference>
<comment type="function">
    <text evidence="10">Phosphoribosylformylglycinamidine synthase involved in the purines biosynthetic pathway. Catalyzes the ATP-dependent conversion of formylglycinamide ribonucleotide (FGAR) and glutamine to yield formylglycinamidine ribonucleotide (FGAM) and glutamate.</text>
</comment>
<evidence type="ECO:0000256" key="7">
    <source>
        <dbReference type="ARBA" id="ARBA00022840"/>
    </source>
</evidence>
<dbReference type="InterPro" id="IPR029062">
    <property type="entry name" value="Class_I_gatase-like"/>
</dbReference>
<evidence type="ECO:0000313" key="15">
    <source>
        <dbReference type="EMBL" id="AWX43111.1"/>
    </source>
</evidence>
<dbReference type="Gene3D" id="1.10.8.750">
    <property type="entry name" value="Phosphoribosylformylglycinamidine synthase, linker domain"/>
    <property type="match status" value="1"/>
</dbReference>
<accession>A0A2Z4LMR4</accession>
<dbReference type="Gene3D" id="3.40.50.880">
    <property type="match status" value="1"/>
</dbReference>
<dbReference type="InterPro" id="IPR010073">
    <property type="entry name" value="PurL_large"/>
</dbReference>
<feature type="active site" description="Nucleophile" evidence="10">
    <location>
        <position position="1079"/>
    </location>
</feature>
<dbReference type="EC" id="6.3.5.3" evidence="10"/>
<dbReference type="InterPro" id="IPR036604">
    <property type="entry name" value="PurS-like_sf"/>
</dbReference>